<sequence length="224" mass="24998">MHTSTTTVHTTPDTDRAVERLTEAHAVTVNGNIAMSGPLLEELREARYPNLGRTKSGGGGGGDLLDMKAFNLYETTDADVRAWLDHYRQPQPDDLLEATKLLYNTLKAENAGSRLDNPDRMFGMFHIWVQRIEDMFNPPRAYEITAACPVCETEHVADKDGCQLWAVRVPVKEGRALVAECHHCGTLWAGHEQLTALAESMQINVDWVALREFLGLPQNQPQTC</sequence>
<keyword evidence="2" id="KW-1185">Reference proteome</keyword>
<dbReference type="Proteomes" id="UP000502677">
    <property type="component" value="Chromosome"/>
</dbReference>
<gene>
    <name evidence="1" type="ORF">G7068_13870</name>
</gene>
<organism evidence="1 2">
    <name type="scientific">Leucobacter viscericola</name>
    <dbReference type="NCBI Taxonomy" id="2714935"/>
    <lineage>
        <taxon>Bacteria</taxon>
        <taxon>Bacillati</taxon>
        <taxon>Actinomycetota</taxon>
        <taxon>Actinomycetes</taxon>
        <taxon>Micrococcales</taxon>
        <taxon>Microbacteriaceae</taxon>
        <taxon>Leucobacter</taxon>
    </lineage>
</organism>
<accession>A0A6G7XHX6</accession>
<reference evidence="1 2" key="1">
    <citation type="submission" date="2020-03" db="EMBL/GenBank/DDBJ databases">
        <title>Leucobacter sp. nov., isolated from beetles.</title>
        <authorList>
            <person name="Hyun D.-W."/>
            <person name="Bae J.-W."/>
        </authorList>
    </citation>
    <scope>NUCLEOTIDE SEQUENCE [LARGE SCALE GENOMIC DNA]</scope>
    <source>
        <strain evidence="1 2">HDW9C</strain>
    </source>
</reference>
<protein>
    <submittedName>
        <fullName evidence="1">Uncharacterized protein</fullName>
    </submittedName>
</protein>
<dbReference type="RefSeq" id="WP_166292502.1">
    <property type="nucleotide sequence ID" value="NZ_CP049863.1"/>
</dbReference>
<dbReference type="EMBL" id="CP049863">
    <property type="protein sequence ID" value="QIK64165.1"/>
    <property type="molecule type" value="Genomic_DNA"/>
</dbReference>
<evidence type="ECO:0000313" key="1">
    <source>
        <dbReference type="EMBL" id="QIK64165.1"/>
    </source>
</evidence>
<proteinExistence type="predicted"/>
<name>A0A6G7XHX6_9MICO</name>
<dbReference type="InterPro" id="IPR024064">
    <property type="entry name" value="FdhE-like_sf"/>
</dbReference>
<dbReference type="KEGG" id="lvi:G7068_13870"/>
<evidence type="ECO:0000313" key="2">
    <source>
        <dbReference type="Proteomes" id="UP000502677"/>
    </source>
</evidence>
<dbReference type="AlphaFoldDB" id="A0A6G7XHX6"/>
<dbReference type="SUPFAM" id="SSF144020">
    <property type="entry name" value="FdhE-like"/>
    <property type="match status" value="1"/>
</dbReference>